<sequence>MRCRSTCHSAPGQPRDQLLTSMSDPQYNIPLGSKILVTGGNGFIGSHVVDQLLELGYSVRGTVRTPKSWLNKLFDGKYGEGKFETFILPDLTDQTGCDRAVDGISGIIHVAADVSMNPDPSVLIPNAIKATLNLLNAASKHPTIKQVVLTSSSTAAYTPSPNEERIVVTQDTWNDSAVKAAWDEHTPSQAKGYYVYIASKTETERMAFKWVEENGNPFVLNSVLPSITFGKILAPEIRGSTQSFITSILKGDEWPMSMIPPQWYVNVTDVARLHVAALLSPSIRMERVFAFAAPQNWTDVLEILRKLHPDNLVLPQKPENKGRDLSHVVPSERARQILNDFFGRSGWVSLEESIAEGTIDL</sequence>
<dbReference type="InterPro" id="IPR036291">
    <property type="entry name" value="NAD(P)-bd_dom_sf"/>
</dbReference>
<comment type="similarity">
    <text evidence="2">Belongs to the NAD(P)-dependent epimerase/dehydratase family. Dihydroflavonol-4-reductase subfamily.</text>
</comment>
<dbReference type="SUPFAM" id="SSF51735">
    <property type="entry name" value="NAD(P)-binding Rossmann-fold domains"/>
    <property type="match status" value="1"/>
</dbReference>
<dbReference type="Gene3D" id="3.40.50.720">
    <property type="entry name" value="NAD(P)-binding Rossmann-like Domain"/>
    <property type="match status" value="1"/>
</dbReference>
<organism evidence="4 5">
    <name type="scientific">Penicillium olsonii</name>
    <dbReference type="NCBI Taxonomy" id="99116"/>
    <lineage>
        <taxon>Eukaryota</taxon>
        <taxon>Fungi</taxon>
        <taxon>Dikarya</taxon>
        <taxon>Ascomycota</taxon>
        <taxon>Pezizomycotina</taxon>
        <taxon>Eurotiomycetes</taxon>
        <taxon>Eurotiomycetidae</taxon>
        <taxon>Eurotiales</taxon>
        <taxon>Aspergillaceae</taxon>
        <taxon>Penicillium</taxon>
    </lineage>
</organism>
<dbReference type="Pfam" id="PF01370">
    <property type="entry name" value="Epimerase"/>
    <property type="match status" value="1"/>
</dbReference>
<evidence type="ECO:0000313" key="5">
    <source>
        <dbReference type="Proteomes" id="UP001153618"/>
    </source>
</evidence>
<dbReference type="Proteomes" id="UP001153618">
    <property type="component" value="Unassembled WGS sequence"/>
</dbReference>
<reference evidence="4" key="1">
    <citation type="submission" date="2021-07" db="EMBL/GenBank/DDBJ databases">
        <authorList>
            <person name="Branca A.L. A."/>
        </authorList>
    </citation>
    <scope>NUCLEOTIDE SEQUENCE</scope>
</reference>
<dbReference type="PANTHER" id="PTHR10366:SF562">
    <property type="entry name" value="ALDEHYDE REDUCTASE II (AFU_ORTHOLOGUE AFUA_1G11360)"/>
    <property type="match status" value="1"/>
</dbReference>
<feature type="domain" description="NAD-dependent epimerase/dehydratase" evidence="3">
    <location>
        <begin position="35"/>
        <end position="280"/>
    </location>
</feature>
<proteinExistence type="inferred from homology"/>
<comment type="caution">
    <text evidence="4">The sequence shown here is derived from an EMBL/GenBank/DDBJ whole genome shotgun (WGS) entry which is preliminary data.</text>
</comment>
<accession>A0A9W4HC07</accession>
<protein>
    <recommendedName>
        <fullName evidence="3">NAD-dependent epimerase/dehydratase domain-containing protein</fullName>
    </recommendedName>
</protein>
<evidence type="ECO:0000256" key="1">
    <source>
        <dbReference type="ARBA" id="ARBA00023002"/>
    </source>
</evidence>
<dbReference type="OrthoDB" id="2735536at2759"/>
<dbReference type="InterPro" id="IPR050425">
    <property type="entry name" value="NAD(P)_dehydrat-like"/>
</dbReference>
<evidence type="ECO:0000256" key="2">
    <source>
        <dbReference type="ARBA" id="ARBA00023445"/>
    </source>
</evidence>
<gene>
    <name evidence="4" type="ORF">POLS_LOCUS787</name>
</gene>
<dbReference type="InterPro" id="IPR001509">
    <property type="entry name" value="Epimerase_deHydtase"/>
</dbReference>
<keyword evidence="5" id="KW-1185">Reference proteome</keyword>
<evidence type="ECO:0000313" key="4">
    <source>
        <dbReference type="EMBL" id="CAG7962171.1"/>
    </source>
</evidence>
<name>A0A9W4HC07_PENOL</name>
<dbReference type="AlphaFoldDB" id="A0A9W4HC07"/>
<dbReference type="PANTHER" id="PTHR10366">
    <property type="entry name" value="NAD DEPENDENT EPIMERASE/DEHYDRATASE"/>
    <property type="match status" value="1"/>
</dbReference>
<dbReference type="GO" id="GO:0016616">
    <property type="term" value="F:oxidoreductase activity, acting on the CH-OH group of donors, NAD or NADP as acceptor"/>
    <property type="evidence" value="ECO:0007669"/>
    <property type="project" value="TreeGrafter"/>
</dbReference>
<keyword evidence="1" id="KW-0560">Oxidoreductase</keyword>
<dbReference type="EMBL" id="CAJVOS010000008">
    <property type="protein sequence ID" value="CAG7962171.1"/>
    <property type="molecule type" value="Genomic_DNA"/>
</dbReference>
<evidence type="ECO:0000259" key="3">
    <source>
        <dbReference type="Pfam" id="PF01370"/>
    </source>
</evidence>